<evidence type="ECO:0000313" key="1">
    <source>
        <dbReference type="EMBL" id="PNT28060.1"/>
    </source>
</evidence>
<evidence type="ECO:0000313" key="2">
    <source>
        <dbReference type="Proteomes" id="UP000006729"/>
    </source>
</evidence>
<protein>
    <submittedName>
        <fullName evidence="1">Uncharacterized protein</fullName>
    </submittedName>
</protein>
<gene>
    <name evidence="1" type="ORF">POPTR_007G097800</name>
</gene>
<dbReference type="InParanoid" id="A0A2K1ZRZ6"/>
<dbReference type="Proteomes" id="UP000006729">
    <property type="component" value="Chromosome 7"/>
</dbReference>
<dbReference type="EMBL" id="CM009296">
    <property type="protein sequence ID" value="PNT28060.1"/>
    <property type="molecule type" value="Genomic_DNA"/>
</dbReference>
<name>A0A2K1ZRZ6_POPTR</name>
<dbReference type="AlphaFoldDB" id="A0A2K1ZRZ6"/>
<organism evidence="1 2">
    <name type="scientific">Populus trichocarpa</name>
    <name type="common">Western balsam poplar</name>
    <name type="synonym">Populus balsamifera subsp. trichocarpa</name>
    <dbReference type="NCBI Taxonomy" id="3694"/>
    <lineage>
        <taxon>Eukaryota</taxon>
        <taxon>Viridiplantae</taxon>
        <taxon>Streptophyta</taxon>
        <taxon>Embryophyta</taxon>
        <taxon>Tracheophyta</taxon>
        <taxon>Spermatophyta</taxon>
        <taxon>Magnoliopsida</taxon>
        <taxon>eudicotyledons</taxon>
        <taxon>Gunneridae</taxon>
        <taxon>Pentapetalae</taxon>
        <taxon>rosids</taxon>
        <taxon>fabids</taxon>
        <taxon>Malpighiales</taxon>
        <taxon>Salicaceae</taxon>
        <taxon>Saliceae</taxon>
        <taxon>Populus</taxon>
    </lineage>
</organism>
<sequence>MSIHLLMPSLSRYISQEASDSRHLLSLPLSPLLSNGKLKLTLAFQKPKYLDWTFLHERNKQEKTLPCLKS</sequence>
<proteinExistence type="predicted"/>
<keyword evidence="2" id="KW-1185">Reference proteome</keyword>
<reference evidence="1 2" key="1">
    <citation type="journal article" date="2006" name="Science">
        <title>The genome of black cottonwood, Populus trichocarpa (Torr. &amp; Gray).</title>
        <authorList>
            <person name="Tuskan G.A."/>
            <person name="Difazio S."/>
            <person name="Jansson S."/>
            <person name="Bohlmann J."/>
            <person name="Grigoriev I."/>
            <person name="Hellsten U."/>
            <person name="Putnam N."/>
            <person name="Ralph S."/>
            <person name="Rombauts S."/>
            <person name="Salamov A."/>
            <person name="Schein J."/>
            <person name="Sterck L."/>
            <person name="Aerts A."/>
            <person name="Bhalerao R.R."/>
            <person name="Bhalerao R.P."/>
            <person name="Blaudez D."/>
            <person name="Boerjan W."/>
            <person name="Brun A."/>
            <person name="Brunner A."/>
            <person name="Busov V."/>
            <person name="Campbell M."/>
            <person name="Carlson J."/>
            <person name="Chalot M."/>
            <person name="Chapman J."/>
            <person name="Chen G.L."/>
            <person name="Cooper D."/>
            <person name="Coutinho P.M."/>
            <person name="Couturier J."/>
            <person name="Covert S."/>
            <person name="Cronk Q."/>
            <person name="Cunningham R."/>
            <person name="Davis J."/>
            <person name="Degroeve S."/>
            <person name="Dejardin A."/>
            <person name="Depamphilis C."/>
            <person name="Detter J."/>
            <person name="Dirks B."/>
            <person name="Dubchak I."/>
            <person name="Duplessis S."/>
            <person name="Ehlting J."/>
            <person name="Ellis B."/>
            <person name="Gendler K."/>
            <person name="Goodstein D."/>
            <person name="Gribskov M."/>
            <person name="Grimwood J."/>
            <person name="Groover A."/>
            <person name="Gunter L."/>
            <person name="Hamberger B."/>
            <person name="Heinze B."/>
            <person name="Helariutta Y."/>
            <person name="Henrissat B."/>
            <person name="Holligan D."/>
            <person name="Holt R."/>
            <person name="Huang W."/>
            <person name="Islam-Faridi N."/>
            <person name="Jones S."/>
            <person name="Jones-Rhoades M."/>
            <person name="Jorgensen R."/>
            <person name="Joshi C."/>
            <person name="Kangasjarvi J."/>
            <person name="Karlsson J."/>
            <person name="Kelleher C."/>
            <person name="Kirkpatrick R."/>
            <person name="Kirst M."/>
            <person name="Kohler A."/>
            <person name="Kalluri U."/>
            <person name="Larimer F."/>
            <person name="Leebens-Mack J."/>
            <person name="Leple J.C."/>
            <person name="Locascio P."/>
            <person name="Lou Y."/>
            <person name="Lucas S."/>
            <person name="Martin F."/>
            <person name="Montanini B."/>
            <person name="Napoli C."/>
            <person name="Nelson D.R."/>
            <person name="Nelson C."/>
            <person name="Nieminen K."/>
            <person name="Nilsson O."/>
            <person name="Pereda V."/>
            <person name="Peter G."/>
            <person name="Philippe R."/>
            <person name="Pilate G."/>
            <person name="Poliakov A."/>
            <person name="Razumovskaya J."/>
            <person name="Richardson P."/>
            <person name="Rinaldi C."/>
            <person name="Ritland K."/>
            <person name="Rouze P."/>
            <person name="Ryaboy D."/>
            <person name="Schmutz J."/>
            <person name="Schrader J."/>
            <person name="Segerman B."/>
            <person name="Shin H."/>
            <person name="Siddiqui A."/>
            <person name="Sterky F."/>
            <person name="Terry A."/>
            <person name="Tsai C.J."/>
            <person name="Uberbacher E."/>
            <person name="Unneberg P."/>
            <person name="Vahala J."/>
            <person name="Wall K."/>
            <person name="Wessler S."/>
            <person name="Yang G."/>
            <person name="Yin T."/>
            <person name="Douglas C."/>
            <person name="Marra M."/>
            <person name="Sandberg G."/>
            <person name="Van de Peer Y."/>
            <person name="Rokhsar D."/>
        </authorList>
    </citation>
    <scope>NUCLEOTIDE SEQUENCE [LARGE SCALE GENOMIC DNA]</scope>
    <source>
        <strain evidence="2">cv. Nisqually</strain>
    </source>
</reference>
<accession>A0A2K1ZRZ6</accession>